<evidence type="ECO:0000313" key="2">
    <source>
        <dbReference type="Proteomes" id="UP000499080"/>
    </source>
</evidence>
<dbReference type="Proteomes" id="UP000499080">
    <property type="component" value="Unassembled WGS sequence"/>
</dbReference>
<name>A0A4Y2EFL2_ARAVE</name>
<comment type="caution">
    <text evidence="1">The sequence shown here is derived from an EMBL/GenBank/DDBJ whole genome shotgun (WGS) entry which is preliminary data.</text>
</comment>
<evidence type="ECO:0000313" key="1">
    <source>
        <dbReference type="EMBL" id="GBM27577.1"/>
    </source>
</evidence>
<protein>
    <submittedName>
        <fullName evidence="1">Uncharacterized protein</fullName>
    </submittedName>
</protein>
<organism evidence="1 2">
    <name type="scientific">Araneus ventricosus</name>
    <name type="common">Orbweaver spider</name>
    <name type="synonym">Epeira ventricosa</name>
    <dbReference type="NCBI Taxonomy" id="182803"/>
    <lineage>
        <taxon>Eukaryota</taxon>
        <taxon>Metazoa</taxon>
        <taxon>Ecdysozoa</taxon>
        <taxon>Arthropoda</taxon>
        <taxon>Chelicerata</taxon>
        <taxon>Arachnida</taxon>
        <taxon>Araneae</taxon>
        <taxon>Araneomorphae</taxon>
        <taxon>Entelegynae</taxon>
        <taxon>Araneoidea</taxon>
        <taxon>Araneidae</taxon>
        <taxon>Araneus</taxon>
    </lineage>
</organism>
<proteinExistence type="predicted"/>
<dbReference type="EMBL" id="BGPR01000589">
    <property type="protein sequence ID" value="GBM27577.1"/>
    <property type="molecule type" value="Genomic_DNA"/>
</dbReference>
<dbReference type="AlphaFoldDB" id="A0A4Y2EFL2"/>
<reference evidence="1 2" key="1">
    <citation type="journal article" date="2019" name="Sci. Rep.">
        <title>Orb-weaving spider Araneus ventricosus genome elucidates the spidroin gene catalogue.</title>
        <authorList>
            <person name="Kono N."/>
            <person name="Nakamura H."/>
            <person name="Ohtoshi R."/>
            <person name="Moran D.A.P."/>
            <person name="Shinohara A."/>
            <person name="Yoshida Y."/>
            <person name="Fujiwara M."/>
            <person name="Mori M."/>
            <person name="Tomita M."/>
            <person name="Arakawa K."/>
        </authorList>
    </citation>
    <scope>NUCLEOTIDE SEQUENCE [LARGE SCALE GENOMIC DNA]</scope>
</reference>
<sequence>MIYCRRNSTSRTAGGRIPTQDAYAITTARRNCIEYSVHFLSPPDHLQMFLQNVAMAAQTLGLLERGTSSVQSRAAILIKIFCWFGKPPERRKELYLFVQKGCGSCER</sequence>
<keyword evidence="2" id="KW-1185">Reference proteome</keyword>
<accession>A0A4Y2EFL2</accession>
<gene>
    <name evidence="1" type="ORF">AVEN_97090_1</name>
</gene>